<evidence type="ECO:0000313" key="1">
    <source>
        <dbReference type="EMBL" id="ADV63816.1"/>
    </source>
</evidence>
<dbReference type="KEGG" id="ipa:Isop_3254"/>
<dbReference type="AlphaFoldDB" id="E8R563"/>
<accession>E8R563</accession>
<sequence>MRLRRSHTRPLSMILVGWVLIHAMGTLSTSRAQEPPAKQRRVEFLEDFDVRVEGGLRRFWTAAGSIQLALEPVEVESLEQVAPETRDQARTAVAGRALRIVARPGTVAARRLVEADQVKERPALADCGLLRFWVRPRSADQEPVVLEVRFYEGGRRAWWWRKLTLDRPGWQQVELKLNDFRDGGGLAPEWEQVELLGFWFRTPGEIELDHIELIRGDRPGAAYLDLEELAGWAFGPENLNRIHRHQRAGSPFVVLTDVAAVDGPKVLDALEAMRRAVKRDFPGLPDPSRPVPLLIFRSPEEYRAFWPRFAGKYLGIIDPPQAQGFSALGVATASVDTPPDRVRATYVHETNHALLHQCLGIANQGEWLMEGLAVRYQLEFTREDIRRRVDQMLNDRNRRVPLATLLNGKPIGIPNYPQAKLVVDWLLDDPAMKPGFAKALAHFRNTGSTDMTDPERCREWFGKEIDQLERDWLTWLQTKRVELEREQRGR</sequence>
<dbReference type="EMBL" id="CP002353">
    <property type="protein sequence ID" value="ADV63816.1"/>
    <property type="molecule type" value="Genomic_DNA"/>
</dbReference>
<organism evidence="1 2">
    <name type="scientific">Isosphaera pallida (strain ATCC 43644 / DSM 9630 / IS1B)</name>
    <dbReference type="NCBI Taxonomy" id="575540"/>
    <lineage>
        <taxon>Bacteria</taxon>
        <taxon>Pseudomonadati</taxon>
        <taxon>Planctomycetota</taxon>
        <taxon>Planctomycetia</taxon>
        <taxon>Isosphaerales</taxon>
        <taxon>Isosphaeraceae</taxon>
        <taxon>Isosphaera</taxon>
    </lineage>
</organism>
<dbReference type="STRING" id="575540.Isop_3254"/>
<reference evidence="1 2" key="2">
    <citation type="journal article" date="2011" name="Stand. Genomic Sci.">
        <title>Complete genome sequence of Isosphaera pallida type strain (IS1B).</title>
        <authorList>
            <consortium name="US DOE Joint Genome Institute (JGI-PGF)"/>
            <person name="Goker M."/>
            <person name="Cleland D."/>
            <person name="Saunders E."/>
            <person name="Lapidus A."/>
            <person name="Nolan M."/>
            <person name="Lucas S."/>
            <person name="Hammon N."/>
            <person name="Deshpande S."/>
            <person name="Cheng J.F."/>
            <person name="Tapia R."/>
            <person name="Han C."/>
            <person name="Goodwin L."/>
            <person name="Pitluck S."/>
            <person name="Liolios K."/>
            <person name="Pagani I."/>
            <person name="Ivanova N."/>
            <person name="Mavromatis K."/>
            <person name="Pati A."/>
            <person name="Chen A."/>
            <person name="Palaniappan K."/>
            <person name="Land M."/>
            <person name="Hauser L."/>
            <person name="Chang Y.J."/>
            <person name="Jeffries C.D."/>
            <person name="Detter J.C."/>
            <person name="Beck B."/>
            <person name="Woyke T."/>
            <person name="Bristow J."/>
            <person name="Eisen J.A."/>
            <person name="Markowitz V."/>
            <person name="Hugenholtz P."/>
            <person name="Kyrpides N.C."/>
            <person name="Klenk H.P."/>
        </authorList>
    </citation>
    <scope>NUCLEOTIDE SEQUENCE [LARGE SCALE GENOMIC DNA]</scope>
    <source>
        <strain evidence="2">ATCC 43644 / DSM 9630 / IS1B</strain>
    </source>
</reference>
<evidence type="ECO:0008006" key="3">
    <source>
        <dbReference type="Google" id="ProtNLM"/>
    </source>
</evidence>
<evidence type="ECO:0000313" key="2">
    <source>
        <dbReference type="Proteomes" id="UP000008631"/>
    </source>
</evidence>
<dbReference type="eggNOG" id="ENOG502ZDWS">
    <property type="taxonomic scope" value="Bacteria"/>
</dbReference>
<name>E8R563_ISOPI</name>
<keyword evidence="2" id="KW-1185">Reference proteome</keyword>
<dbReference type="HOGENOM" id="CLU_556400_0_0_0"/>
<reference key="1">
    <citation type="submission" date="2010-11" db="EMBL/GenBank/DDBJ databases">
        <title>The complete sequence of chromosome of Isophaera pallida ATCC 43644.</title>
        <authorList>
            <consortium name="US DOE Joint Genome Institute (JGI-PGF)"/>
            <person name="Lucas S."/>
            <person name="Copeland A."/>
            <person name="Lapidus A."/>
            <person name="Bruce D."/>
            <person name="Goodwin L."/>
            <person name="Pitluck S."/>
            <person name="Kyrpides N."/>
            <person name="Mavromatis K."/>
            <person name="Pagani I."/>
            <person name="Ivanova N."/>
            <person name="Saunders E."/>
            <person name="Brettin T."/>
            <person name="Detter J.C."/>
            <person name="Han C."/>
            <person name="Tapia R."/>
            <person name="Land M."/>
            <person name="Hauser L."/>
            <person name="Markowitz V."/>
            <person name="Cheng J.-F."/>
            <person name="Hugenholtz P."/>
            <person name="Woyke T."/>
            <person name="Wu D."/>
            <person name="Eisen J.A."/>
        </authorList>
    </citation>
    <scope>NUCLEOTIDE SEQUENCE</scope>
    <source>
        <strain>ATCC 43644</strain>
    </source>
</reference>
<protein>
    <recommendedName>
        <fullName evidence="3">DUF1570 domain-containing protein</fullName>
    </recommendedName>
</protein>
<proteinExistence type="predicted"/>
<gene>
    <name evidence="1" type="ordered locus">Isop_3254</name>
</gene>
<dbReference type="InParanoid" id="E8R563"/>
<dbReference type="Proteomes" id="UP000008631">
    <property type="component" value="Chromosome"/>
</dbReference>